<evidence type="ECO:0000313" key="1">
    <source>
        <dbReference type="EMBL" id="MDT0447319.1"/>
    </source>
</evidence>
<sequence>MRPPQGQVGVVVSVEIDAGTVRRGDQVMIGGRPFVVEDMTALAGGGKRLLFGGGNSLTVARATVLWAARMVDPRRIP</sequence>
<accession>A0ABU2SG09</accession>
<dbReference type="EMBL" id="JAVREV010000031">
    <property type="protein sequence ID" value="MDT0447319.1"/>
    <property type="molecule type" value="Genomic_DNA"/>
</dbReference>
<comment type="caution">
    <text evidence="1">The sequence shown here is derived from an EMBL/GenBank/DDBJ whole genome shotgun (WGS) entry which is preliminary data.</text>
</comment>
<evidence type="ECO:0000313" key="2">
    <source>
        <dbReference type="Proteomes" id="UP001183615"/>
    </source>
</evidence>
<organism evidence="1 2">
    <name type="scientific">Streptomyces johnsoniae</name>
    <dbReference type="NCBI Taxonomy" id="3075532"/>
    <lineage>
        <taxon>Bacteria</taxon>
        <taxon>Bacillati</taxon>
        <taxon>Actinomycetota</taxon>
        <taxon>Actinomycetes</taxon>
        <taxon>Kitasatosporales</taxon>
        <taxon>Streptomycetaceae</taxon>
        <taxon>Streptomyces</taxon>
    </lineage>
</organism>
<name>A0ABU2SG09_9ACTN</name>
<protein>
    <submittedName>
        <fullName evidence="1">Uncharacterized protein</fullName>
    </submittedName>
</protein>
<proteinExistence type="predicted"/>
<dbReference type="RefSeq" id="WP_311621431.1">
    <property type="nucleotide sequence ID" value="NZ_JAVREV010000031.1"/>
</dbReference>
<dbReference type="Proteomes" id="UP001183615">
    <property type="component" value="Unassembled WGS sequence"/>
</dbReference>
<keyword evidence="2" id="KW-1185">Reference proteome</keyword>
<gene>
    <name evidence="1" type="ORF">RM779_32700</name>
</gene>
<reference evidence="2" key="1">
    <citation type="submission" date="2023-07" db="EMBL/GenBank/DDBJ databases">
        <title>30 novel species of actinomycetes from the DSMZ collection.</title>
        <authorList>
            <person name="Nouioui I."/>
        </authorList>
    </citation>
    <scope>NUCLEOTIDE SEQUENCE [LARGE SCALE GENOMIC DNA]</scope>
    <source>
        <strain evidence="2">DSM 41886</strain>
    </source>
</reference>